<dbReference type="Proteomes" id="UP001460270">
    <property type="component" value="Unassembled WGS sequence"/>
</dbReference>
<dbReference type="InterPro" id="IPR001675">
    <property type="entry name" value="Glyco_trans_29"/>
</dbReference>
<evidence type="ECO:0000256" key="19">
    <source>
        <dbReference type="ARBA" id="ARBA00043651"/>
    </source>
</evidence>
<evidence type="ECO:0000256" key="16">
    <source>
        <dbReference type="ARBA" id="ARBA00041896"/>
    </source>
</evidence>
<keyword evidence="12" id="KW-0325">Glycoprotein</keyword>
<keyword evidence="7" id="KW-1133">Transmembrane helix</keyword>
<dbReference type="AlphaFoldDB" id="A0AAW0PCY3"/>
<evidence type="ECO:0000256" key="20">
    <source>
        <dbReference type="ARBA" id="ARBA00045587"/>
    </source>
</evidence>
<keyword evidence="8" id="KW-0333">Golgi apparatus</keyword>
<evidence type="ECO:0000256" key="3">
    <source>
        <dbReference type="ARBA" id="ARBA00022676"/>
    </source>
</evidence>
<comment type="caution">
    <text evidence="25">The sequence shown here is derived from an EMBL/GenBank/DDBJ whole genome shotgun (WGS) entry which is preliminary data.</text>
</comment>
<comment type="catalytic activity">
    <reaction evidence="21">
        <text>a beta-D-Gal-(1&lt;-&gt;1')-ceramide + CMP-N-acetyl-beta-neuraminate = N-acetyl-alpha-neuraminosyl-(2-&gt;3)-beta-D-galactosyl-(1&lt;-&gt;1')-ceramide + CMP + H(+)</text>
        <dbReference type="Rhea" id="RHEA:41780"/>
        <dbReference type="ChEBI" id="CHEBI:15378"/>
        <dbReference type="ChEBI" id="CHEBI:57812"/>
        <dbReference type="ChEBI" id="CHEBI:60377"/>
        <dbReference type="ChEBI" id="CHEBI:82643"/>
        <dbReference type="ChEBI" id="CHEBI:143593"/>
    </reaction>
    <physiologicalReaction direction="left-to-right" evidence="21">
        <dbReference type="Rhea" id="RHEA:41781"/>
    </physiologicalReaction>
</comment>
<comment type="similarity">
    <text evidence="2">Belongs to the glycosyltransferase 29 family.</text>
</comment>
<proteinExistence type="inferred from homology"/>
<keyword evidence="3" id="KW-0328">Glycosyltransferase</keyword>
<name>A0AAW0PCY3_9GOBI</name>
<dbReference type="GO" id="GO:0006629">
    <property type="term" value="P:lipid metabolic process"/>
    <property type="evidence" value="ECO:0007669"/>
    <property type="project" value="UniProtKB-KW"/>
</dbReference>
<evidence type="ECO:0000256" key="1">
    <source>
        <dbReference type="ARBA" id="ARBA00004323"/>
    </source>
</evidence>
<dbReference type="GO" id="GO:0000139">
    <property type="term" value="C:Golgi membrane"/>
    <property type="evidence" value="ECO:0007669"/>
    <property type="project" value="UniProtKB-SubCell"/>
</dbReference>
<evidence type="ECO:0000256" key="7">
    <source>
        <dbReference type="ARBA" id="ARBA00022989"/>
    </source>
</evidence>
<evidence type="ECO:0000256" key="23">
    <source>
        <dbReference type="ARBA" id="ARBA00049539"/>
    </source>
</evidence>
<keyword evidence="6" id="KW-0735">Signal-anchor</keyword>
<evidence type="ECO:0000256" key="6">
    <source>
        <dbReference type="ARBA" id="ARBA00022968"/>
    </source>
</evidence>
<accession>A0AAW0PCY3</accession>
<dbReference type="InterPro" id="IPR051142">
    <property type="entry name" value="Glycosyltransferase_29"/>
</dbReference>
<evidence type="ECO:0000256" key="14">
    <source>
        <dbReference type="ARBA" id="ARBA00039792"/>
    </source>
</evidence>
<keyword evidence="26" id="KW-1185">Reference proteome</keyword>
<protein>
    <recommendedName>
        <fullName evidence="14">Lactosylceramide alpha-2,3-sialyltransferase</fullName>
        <ecNumber evidence="13">2.4.3.9</ecNumber>
    </recommendedName>
    <alternativeName>
        <fullName evidence="15">CMP-NeuAc:lactosylceramide alpha-2,3-sialyltransferase</fullName>
    </alternativeName>
    <alternativeName>
        <fullName evidence="18">Ganglioside GM3 synthase</fullName>
    </alternativeName>
    <alternativeName>
        <fullName evidence="17">ST3Gal V</fullName>
    </alternativeName>
    <alternativeName>
        <fullName evidence="16">Sialyltransferase 9</fullName>
    </alternativeName>
</protein>
<dbReference type="PANTHER" id="PTHR13713">
    <property type="entry name" value="SIALYLTRANSFERASE"/>
    <property type="match status" value="1"/>
</dbReference>
<dbReference type="Pfam" id="PF00777">
    <property type="entry name" value="Glyco_transf_29"/>
    <property type="match status" value="2"/>
</dbReference>
<evidence type="ECO:0000256" key="9">
    <source>
        <dbReference type="ARBA" id="ARBA00023098"/>
    </source>
</evidence>
<organism evidence="25 26">
    <name type="scientific">Mugilogobius chulae</name>
    <name type="common">yellowstripe goby</name>
    <dbReference type="NCBI Taxonomy" id="88201"/>
    <lineage>
        <taxon>Eukaryota</taxon>
        <taxon>Metazoa</taxon>
        <taxon>Chordata</taxon>
        <taxon>Craniata</taxon>
        <taxon>Vertebrata</taxon>
        <taxon>Euteleostomi</taxon>
        <taxon>Actinopterygii</taxon>
        <taxon>Neopterygii</taxon>
        <taxon>Teleostei</taxon>
        <taxon>Neoteleostei</taxon>
        <taxon>Acanthomorphata</taxon>
        <taxon>Gobiaria</taxon>
        <taxon>Gobiiformes</taxon>
        <taxon>Gobioidei</taxon>
        <taxon>Gobiidae</taxon>
        <taxon>Gobionellinae</taxon>
        <taxon>Mugilogobius</taxon>
    </lineage>
</organism>
<dbReference type="PIRSF" id="PIRSF005557">
    <property type="entry name" value="Sialyl_trans"/>
    <property type="match status" value="1"/>
</dbReference>
<comment type="subcellular location">
    <subcellularLocation>
        <location evidence="1">Golgi apparatus membrane</location>
        <topology evidence="1">Single-pass type II membrane protein</topology>
    </subcellularLocation>
</comment>
<comment type="catalytic activity">
    <reaction evidence="23">
        <text>ganglioside GA1 (d18:1(4E)/18:0) + CMP-N-acetyl-beta-neuraminate = ganglioside GM1 (d18:1(4E)/18:0) + CMP + H(+)</text>
        <dbReference type="Rhea" id="RHEA:41784"/>
        <dbReference type="ChEBI" id="CHEBI:15378"/>
        <dbReference type="ChEBI" id="CHEBI:57812"/>
        <dbReference type="ChEBI" id="CHEBI:60377"/>
        <dbReference type="ChEBI" id="CHEBI:73110"/>
        <dbReference type="ChEBI" id="CHEBI:78484"/>
    </reaction>
    <physiologicalReaction direction="left-to-right" evidence="23">
        <dbReference type="Rhea" id="RHEA:41785"/>
    </physiologicalReaction>
</comment>
<reference evidence="26" key="1">
    <citation type="submission" date="2024-04" db="EMBL/GenBank/DDBJ databases">
        <title>Salinicola lusitanus LLJ914,a marine bacterium isolated from the Okinawa Trough.</title>
        <authorList>
            <person name="Li J."/>
        </authorList>
    </citation>
    <scope>NUCLEOTIDE SEQUENCE [LARGE SCALE GENOMIC DNA]</scope>
</reference>
<evidence type="ECO:0000256" key="8">
    <source>
        <dbReference type="ARBA" id="ARBA00023034"/>
    </source>
</evidence>
<evidence type="ECO:0000256" key="11">
    <source>
        <dbReference type="ARBA" id="ARBA00023157"/>
    </source>
</evidence>
<evidence type="ECO:0000256" key="4">
    <source>
        <dbReference type="ARBA" id="ARBA00022679"/>
    </source>
</evidence>
<evidence type="ECO:0000256" key="12">
    <source>
        <dbReference type="ARBA" id="ARBA00023180"/>
    </source>
</evidence>
<evidence type="ECO:0000256" key="22">
    <source>
        <dbReference type="ARBA" id="ARBA00048805"/>
    </source>
</evidence>
<evidence type="ECO:0000256" key="24">
    <source>
        <dbReference type="SAM" id="MobiDB-lite"/>
    </source>
</evidence>
<evidence type="ECO:0000256" key="13">
    <source>
        <dbReference type="ARBA" id="ARBA00039111"/>
    </source>
</evidence>
<feature type="region of interest" description="Disordered" evidence="24">
    <location>
        <begin position="154"/>
        <end position="215"/>
    </location>
</feature>
<evidence type="ECO:0000256" key="21">
    <source>
        <dbReference type="ARBA" id="ARBA00048050"/>
    </source>
</evidence>
<dbReference type="PANTHER" id="PTHR13713:SF60">
    <property type="entry name" value="LACTOSYLCERAMIDE ALPHA-2,3-SIALYLTRANSFERASE"/>
    <property type="match status" value="1"/>
</dbReference>
<dbReference type="InterPro" id="IPR038578">
    <property type="entry name" value="GT29-like_sf"/>
</dbReference>
<evidence type="ECO:0000313" key="26">
    <source>
        <dbReference type="Proteomes" id="UP001460270"/>
    </source>
</evidence>
<evidence type="ECO:0000256" key="2">
    <source>
        <dbReference type="ARBA" id="ARBA00006003"/>
    </source>
</evidence>
<dbReference type="EMBL" id="JBBPFD010000006">
    <property type="protein sequence ID" value="KAK7921818.1"/>
    <property type="molecule type" value="Genomic_DNA"/>
</dbReference>
<comment type="catalytic activity">
    <reaction evidence="22">
        <text>ganglioside GA2 (d18:1(4E)/18:0) + CMP-N-acetyl-beta-neuraminate = ganglioside GM2 (d18:1(4E)/18:0) + CMP + H(+)</text>
        <dbReference type="Rhea" id="RHEA:41776"/>
        <dbReference type="ChEBI" id="CHEBI:15378"/>
        <dbReference type="ChEBI" id="CHEBI:57812"/>
        <dbReference type="ChEBI" id="CHEBI:60377"/>
        <dbReference type="ChEBI" id="CHEBI:78485"/>
        <dbReference type="ChEBI" id="CHEBI:78486"/>
    </reaction>
    <physiologicalReaction direction="left-to-right" evidence="22">
        <dbReference type="Rhea" id="RHEA:41777"/>
    </physiologicalReaction>
</comment>
<evidence type="ECO:0000256" key="17">
    <source>
        <dbReference type="ARBA" id="ARBA00041976"/>
    </source>
</evidence>
<sequence>MCVWRRRSAVEHSGTGNVPKAEQANACSTVPLKRSHKRLALIVLPDDLFLFPPPFGFRGLQYQLTDLLQLLPESSSELRLDRCSRCVVVGNGGILKGLELGAFIDQFDVIIRSQTHTPKDQPPYELSREHASALGRLRPGALLVLCGIVSSLAESPGSGPHRVQQVQTLKSRRDPRDGPGPAEVSASETSILGLGPEHPDFGRHSDLSGQSPLRPGQVAGFGYQLSQQGAPLHYYDHLAMDAILQQKMHNVNRETELLRGLVRAGTISDLTGGIQAISR</sequence>
<gene>
    <name evidence="25" type="ORF">WMY93_008720</name>
</gene>
<dbReference type="InterPro" id="IPR012163">
    <property type="entry name" value="Sialyl_trans"/>
</dbReference>
<feature type="compositionally biased region" description="Basic and acidic residues" evidence="24">
    <location>
        <begin position="197"/>
        <end position="206"/>
    </location>
</feature>
<keyword evidence="5" id="KW-0812">Transmembrane</keyword>
<keyword evidence="10" id="KW-0472">Membrane</keyword>
<keyword evidence="4" id="KW-0808">Transferase</keyword>
<comment type="catalytic activity">
    <reaction evidence="19">
        <text>a beta-D-Gal-(1-&gt;4)-beta-D-Glc-(1&lt;-&gt;1)-Cer(d18:1(4E)) + CMP-N-acetyl-beta-neuraminate = a ganglioside GM3 (d18:1(4E)) + CMP + H(+)</text>
        <dbReference type="Rhea" id="RHEA:18417"/>
        <dbReference type="ChEBI" id="CHEBI:15378"/>
        <dbReference type="ChEBI" id="CHEBI:17950"/>
        <dbReference type="ChEBI" id="CHEBI:57812"/>
        <dbReference type="ChEBI" id="CHEBI:60065"/>
        <dbReference type="ChEBI" id="CHEBI:60377"/>
        <dbReference type="EC" id="2.4.3.9"/>
    </reaction>
    <physiologicalReaction direction="left-to-right" evidence="19">
        <dbReference type="Rhea" id="RHEA:18418"/>
    </physiologicalReaction>
</comment>
<dbReference type="Gene3D" id="3.90.1480.20">
    <property type="entry name" value="Glycosyl transferase family 29"/>
    <property type="match status" value="2"/>
</dbReference>
<evidence type="ECO:0000256" key="5">
    <source>
        <dbReference type="ARBA" id="ARBA00022692"/>
    </source>
</evidence>
<evidence type="ECO:0000256" key="15">
    <source>
        <dbReference type="ARBA" id="ARBA00041341"/>
    </source>
</evidence>
<evidence type="ECO:0000313" key="25">
    <source>
        <dbReference type="EMBL" id="KAK7921818.1"/>
    </source>
</evidence>
<dbReference type="GO" id="GO:0047291">
    <property type="term" value="F:lactosylceramide alpha-2,3-sialyltransferase activity"/>
    <property type="evidence" value="ECO:0007669"/>
    <property type="project" value="UniProtKB-EC"/>
</dbReference>
<keyword evidence="11" id="KW-1015">Disulfide bond</keyword>
<evidence type="ECO:0000256" key="10">
    <source>
        <dbReference type="ARBA" id="ARBA00023136"/>
    </source>
</evidence>
<keyword evidence="9" id="KW-0443">Lipid metabolism</keyword>
<comment type="function">
    <text evidence="20">Transfers the sialyl group (N-acetyl-alpha-neuraminyl or NeuAc) from CMP-NeuAc to the non-reducing terminal galactose (Gal) of glycosphingolipids forming gangliosides (important molecules involved in the regulation of multiple cellular processes, including cell proliferation and differentiation, apoptosis, embryogenesis, development, and oncogenesis). Mainly involved in the biosynthesis of ganglioside GM3 but can also use different glycolipids as substrate acceptors such as D-galactosylceramide (GalCer), asialo-GM2 (GA2) and asialo-GM1 (GA1), although less preferentially than beta-D-Gal-(1-&gt;4)-beta-D-Glc-(1&lt;-&gt;1)-Cer (LacCer).</text>
</comment>
<evidence type="ECO:0000256" key="18">
    <source>
        <dbReference type="ARBA" id="ARBA00042545"/>
    </source>
</evidence>
<dbReference type="EC" id="2.4.3.9" evidence="13"/>